<evidence type="ECO:0000256" key="10">
    <source>
        <dbReference type="SAM" id="Phobius"/>
    </source>
</evidence>
<dbReference type="InterPro" id="IPR050222">
    <property type="entry name" value="MATE_MdtK"/>
</dbReference>
<dbReference type="PANTHER" id="PTHR43298">
    <property type="entry name" value="MULTIDRUG RESISTANCE PROTEIN NORM-RELATED"/>
    <property type="match status" value="1"/>
</dbReference>
<dbReference type="InterPro" id="IPR048279">
    <property type="entry name" value="MdtK-like"/>
</dbReference>
<feature type="transmembrane region" description="Helical" evidence="10">
    <location>
        <begin position="52"/>
        <end position="77"/>
    </location>
</feature>
<keyword evidence="12" id="KW-1185">Reference proteome</keyword>
<evidence type="ECO:0000256" key="5">
    <source>
        <dbReference type="ARBA" id="ARBA00022692"/>
    </source>
</evidence>
<evidence type="ECO:0000313" key="12">
    <source>
        <dbReference type="Proteomes" id="UP000234881"/>
    </source>
</evidence>
<dbReference type="Proteomes" id="UP000234881">
    <property type="component" value="Unassembled WGS sequence"/>
</dbReference>
<evidence type="ECO:0000256" key="6">
    <source>
        <dbReference type="ARBA" id="ARBA00022989"/>
    </source>
</evidence>
<accession>A0A2N5XL66</accession>
<feature type="transmembrane region" description="Helical" evidence="10">
    <location>
        <begin position="89"/>
        <end position="108"/>
    </location>
</feature>
<feature type="transmembrane region" description="Helical" evidence="10">
    <location>
        <begin position="239"/>
        <end position="263"/>
    </location>
</feature>
<feature type="transmembrane region" description="Helical" evidence="10">
    <location>
        <begin position="419"/>
        <end position="439"/>
    </location>
</feature>
<feature type="transmembrane region" description="Helical" evidence="10">
    <location>
        <begin position="354"/>
        <end position="370"/>
    </location>
</feature>
<feature type="transmembrane region" description="Helical" evidence="10">
    <location>
        <begin position="311"/>
        <end position="334"/>
    </location>
</feature>
<sequence length="452" mass="48838">MSWGGELRATVALAWPLVLTQLAQFSLQTTDVIMMGWLGRDYLAAGSLASALLHPLLLLGIGSLTAVAPMVAQAIGARDYTSVRRTARQGIWVSALLAIIVMTILYQAETIFISLGQIEQTSAMAQSYLNFAALGLFPAMGFIALRGLVTAHSETKVVLIVTIGSFFVNALGNYTLMFGNFGFPRLELAGAGISTSVVNTFVFVALLIFVGRGKTYRAYQVFARFWKPDWPRFLEMLRIGVPIGLMIMVEVGLFSAATVLMGWLGNDELAAHTVALQCAAIAFMVPLGLSQATTIRTGLAYGRKSLEGIRVAGWVSIVMGTSFMALTCLLFLTIPNSLIRLFLDPANPQNATPHLLAVSYLAYAGLFQLFDGLQAMTAGTLRGLGDTSGPMIIAILGYWACGLPTSYYFGFILDWQGEGIWLGLAMGLAVTGVALLIRFNSRERFGLLKFKH</sequence>
<dbReference type="EMBL" id="PKUQ01000055">
    <property type="protein sequence ID" value="PLW75170.1"/>
    <property type="molecule type" value="Genomic_DNA"/>
</dbReference>
<evidence type="ECO:0000313" key="11">
    <source>
        <dbReference type="EMBL" id="PLW75170.1"/>
    </source>
</evidence>
<evidence type="ECO:0000256" key="8">
    <source>
        <dbReference type="ARBA" id="ARBA00023136"/>
    </source>
</evidence>
<dbReference type="Pfam" id="PF01554">
    <property type="entry name" value="MatE"/>
    <property type="match status" value="2"/>
</dbReference>
<protein>
    <recommendedName>
        <fullName evidence="9">Multidrug-efflux transporter</fullName>
    </recommendedName>
</protein>
<dbReference type="OrthoDB" id="9780160at2"/>
<keyword evidence="3" id="KW-0050">Antiport</keyword>
<comment type="subcellular location">
    <subcellularLocation>
        <location evidence="1">Cell inner membrane</location>
        <topology evidence="1">Multi-pass membrane protein</topology>
    </subcellularLocation>
</comment>
<feature type="transmembrane region" description="Helical" evidence="10">
    <location>
        <begin position="128"/>
        <end position="145"/>
    </location>
</feature>
<dbReference type="AlphaFoldDB" id="A0A2N5XL66"/>
<feature type="transmembrane region" description="Helical" evidence="10">
    <location>
        <begin position="269"/>
        <end position="290"/>
    </location>
</feature>
<evidence type="ECO:0000256" key="2">
    <source>
        <dbReference type="ARBA" id="ARBA00022448"/>
    </source>
</evidence>
<keyword evidence="2" id="KW-0813">Transport</keyword>
<dbReference type="GO" id="GO:0015297">
    <property type="term" value="F:antiporter activity"/>
    <property type="evidence" value="ECO:0007669"/>
    <property type="project" value="UniProtKB-KW"/>
</dbReference>
<keyword evidence="6 10" id="KW-1133">Transmembrane helix</keyword>
<comment type="caution">
    <text evidence="11">The sequence shown here is derived from an EMBL/GenBank/DDBJ whole genome shotgun (WGS) entry which is preliminary data.</text>
</comment>
<dbReference type="GO" id="GO:0006811">
    <property type="term" value="P:monoatomic ion transport"/>
    <property type="evidence" value="ECO:0007669"/>
    <property type="project" value="UniProtKB-KW"/>
</dbReference>
<evidence type="ECO:0000256" key="7">
    <source>
        <dbReference type="ARBA" id="ARBA00023065"/>
    </source>
</evidence>
<dbReference type="GO" id="GO:0042910">
    <property type="term" value="F:xenobiotic transmembrane transporter activity"/>
    <property type="evidence" value="ECO:0007669"/>
    <property type="project" value="InterPro"/>
</dbReference>
<evidence type="ECO:0000256" key="4">
    <source>
        <dbReference type="ARBA" id="ARBA00022475"/>
    </source>
</evidence>
<keyword evidence="7" id="KW-0406">Ion transport</keyword>
<feature type="transmembrane region" description="Helical" evidence="10">
    <location>
        <begin position="157"/>
        <end position="176"/>
    </location>
</feature>
<keyword evidence="8 10" id="KW-0472">Membrane</keyword>
<dbReference type="PIRSF" id="PIRSF006603">
    <property type="entry name" value="DinF"/>
    <property type="match status" value="1"/>
</dbReference>
<dbReference type="CDD" id="cd13131">
    <property type="entry name" value="MATE_NorM_like"/>
    <property type="match status" value="1"/>
</dbReference>
<evidence type="ECO:0000256" key="3">
    <source>
        <dbReference type="ARBA" id="ARBA00022449"/>
    </source>
</evidence>
<dbReference type="GO" id="GO:0005886">
    <property type="term" value="C:plasma membrane"/>
    <property type="evidence" value="ECO:0007669"/>
    <property type="project" value="UniProtKB-SubCell"/>
</dbReference>
<dbReference type="InterPro" id="IPR002528">
    <property type="entry name" value="MATE_fam"/>
</dbReference>
<reference evidence="11 12" key="1">
    <citation type="submission" date="2018-01" db="EMBL/GenBank/DDBJ databases">
        <title>The draft genome sequence of Cohaesibacter sp. H1304.</title>
        <authorList>
            <person name="Wang N.-N."/>
            <person name="Du Z.-J."/>
        </authorList>
    </citation>
    <scope>NUCLEOTIDE SEQUENCE [LARGE SCALE GENOMIC DNA]</scope>
    <source>
        <strain evidence="11 12">H1304</strain>
    </source>
</reference>
<dbReference type="PANTHER" id="PTHR43298:SF2">
    <property type="entry name" value="FMN_FAD EXPORTER YEEO-RELATED"/>
    <property type="match status" value="1"/>
</dbReference>
<keyword evidence="5 10" id="KW-0812">Transmembrane</keyword>
<evidence type="ECO:0000256" key="1">
    <source>
        <dbReference type="ARBA" id="ARBA00004429"/>
    </source>
</evidence>
<proteinExistence type="predicted"/>
<name>A0A2N5XL66_9HYPH</name>
<keyword evidence="4" id="KW-1003">Cell membrane</keyword>
<dbReference type="NCBIfam" id="TIGR00797">
    <property type="entry name" value="matE"/>
    <property type="match status" value="1"/>
</dbReference>
<feature type="transmembrane region" description="Helical" evidence="10">
    <location>
        <begin position="391"/>
        <end position="413"/>
    </location>
</feature>
<feature type="transmembrane region" description="Helical" evidence="10">
    <location>
        <begin position="188"/>
        <end position="210"/>
    </location>
</feature>
<evidence type="ECO:0000256" key="9">
    <source>
        <dbReference type="ARBA" id="ARBA00031636"/>
    </source>
</evidence>
<gene>
    <name evidence="11" type="ORF">C0081_22535</name>
</gene>
<organism evidence="11 12">
    <name type="scientific">Cohaesibacter celericrescens</name>
    <dbReference type="NCBI Taxonomy" id="2067669"/>
    <lineage>
        <taxon>Bacteria</taxon>
        <taxon>Pseudomonadati</taxon>
        <taxon>Pseudomonadota</taxon>
        <taxon>Alphaproteobacteria</taxon>
        <taxon>Hyphomicrobiales</taxon>
        <taxon>Cohaesibacteraceae</taxon>
    </lineage>
</organism>